<dbReference type="AlphaFoldDB" id="C6SF78"/>
<organism evidence="2">
    <name type="scientific">Neisseria meningitidis alpha153</name>
    <dbReference type="NCBI Taxonomy" id="663926"/>
    <lineage>
        <taxon>Bacteria</taxon>
        <taxon>Pseudomonadati</taxon>
        <taxon>Pseudomonadota</taxon>
        <taxon>Betaproteobacteria</taxon>
        <taxon>Neisseriales</taxon>
        <taxon>Neisseriaceae</taxon>
        <taxon>Neisseria</taxon>
    </lineage>
</organism>
<evidence type="ECO:0000256" key="1">
    <source>
        <dbReference type="SAM" id="MobiDB-lite"/>
    </source>
</evidence>
<dbReference type="EMBL" id="AM889137">
    <property type="protein sequence ID" value="CBA08837.1"/>
    <property type="molecule type" value="Genomic_DNA"/>
</dbReference>
<reference evidence="2" key="1">
    <citation type="journal article" date="2008" name="Proc. Natl. Acad. Sci. U.S.A.">
        <title>Whole-genome comparison of disease and carriage strains provides insights into virulence evolution in Neisseria meningitidis.</title>
        <authorList>
            <person name="Schoen C."/>
            <person name="Blom J."/>
            <person name="Claus H."/>
            <person name="Schramm-Glueck A."/>
            <person name="Brandt P."/>
            <person name="Mueller T."/>
            <person name="Goesmann A."/>
            <person name="Joseph B."/>
            <person name="Konietzny S."/>
            <person name="Kurzai O."/>
            <person name="Schmitt C."/>
            <person name="Friedrich T."/>
            <person name="Linke B."/>
            <person name="Vogel U."/>
            <person name="Frosch M."/>
        </authorList>
    </citation>
    <scope>NUCLEOTIDE SEQUENCE</scope>
    <source>
        <strain evidence="2">Alpha153</strain>
    </source>
</reference>
<accession>C6SF78</accession>
<gene>
    <name evidence="2" type="ORF">NME_1947</name>
</gene>
<name>C6SF78_NEIME</name>
<feature type="region of interest" description="Disordered" evidence="1">
    <location>
        <begin position="1"/>
        <end position="36"/>
    </location>
</feature>
<proteinExistence type="predicted"/>
<protein>
    <submittedName>
        <fullName evidence="2">Uncharacterized protein</fullName>
    </submittedName>
</protein>
<evidence type="ECO:0000313" key="2">
    <source>
        <dbReference type="EMBL" id="CBA08837.1"/>
    </source>
</evidence>
<sequence>MKYNVAGLQPDIQNGLFQHSERRIKRRPSRYPERDG</sequence>